<comment type="caution">
    <text evidence="2">The sequence shown here is derived from an EMBL/GenBank/DDBJ whole genome shotgun (WGS) entry which is preliminary data.</text>
</comment>
<dbReference type="EMBL" id="MAEL01000002">
    <property type="protein sequence ID" value="KAF1306212.1"/>
    <property type="molecule type" value="Genomic_DNA"/>
</dbReference>
<feature type="transmembrane region" description="Helical" evidence="1">
    <location>
        <begin position="42"/>
        <end position="68"/>
    </location>
</feature>
<feature type="transmembrane region" description="Helical" evidence="1">
    <location>
        <begin position="270"/>
        <end position="288"/>
    </location>
</feature>
<name>A0ABQ6Z3B4_9ENTE</name>
<feature type="transmembrane region" description="Helical" evidence="1">
    <location>
        <begin position="237"/>
        <end position="258"/>
    </location>
</feature>
<protein>
    <submittedName>
        <fullName evidence="2">Uncharacterized protein</fullName>
    </submittedName>
</protein>
<feature type="transmembrane region" description="Helical" evidence="1">
    <location>
        <begin position="108"/>
        <end position="125"/>
    </location>
</feature>
<feature type="transmembrane region" description="Helical" evidence="1">
    <location>
        <begin position="327"/>
        <end position="347"/>
    </location>
</feature>
<proteinExistence type="predicted"/>
<evidence type="ECO:0000313" key="3">
    <source>
        <dbReference type="Proteomes" id="UP000782705"/>
    </source>
</evidence>
<keyword evidence="3" id="KW-1185">Reference proteome</keyword>
<keyword evidence="1" id="KW-0472">Membrane</keyword>
<reference evidence="2 3" key="1">
    <citation type="submission" date="2016-06" db="EMBL/GenBank/DDBJ databases">
        <title>Four novel species of enterococci isolated from chicken manure.</title>
        <authorList>
            <person name="Van Tyne D."/>
        </authorList>
    </citation>
    <scope>NUCLEOTIDE SEQUENCE [LARGE SCALE GENOMIC DNA]</scope>
    <source>
        <strain evidence="2 3">CU12B</strain>
    </source>
</reference>
<feature type="transmembrane region" description="Helical" evidence="1">
    <location>
        <begin position="353"/>
        <end position="371"/>
    </location>
</feature>
<feature type="transmembrane region" description="Helical" evidence="1">
    <location>
        <begin position="80"/>
        <end position="102"/>
    </location>
</feature>
<feature type="transmembrane region" description="Helical" evidence="1">
    <location>
        <begin position="137"/>
        <end position="153"/>
    </location>
</feature>
<accession>A0ABQ6Z3B4</accession>
<feature type="transmembrane region" description="Helical" evidence="1">
    <location>
        <begin position="159"/>
        <end position="175"/>
    </location>
</feature>
<gene>
    <name evidence="2" type="ORF">BAU17_11035</name>
</gene>
<keyword evidence="1" id="KW-0812">Transmembrane</keyword>
<feature type="transmembrane region" description="Helical" evidence="1">
    <location>
        <begin position="182"/>
        <end position="202"/>
    </location>
</feature>
<evidence type="ECO:0000313" key="2">
    <source>
        <dbReference type="EMBL" id="KAF1306212.1"/>
    </source>
</evidence>
<feature type="transmembrane region" description="Helical" evidence="1">
    <location>
        <begin position="383"/>
        <end position="406"/>
    </location>
</feature>
<dbReference type="Proteomes" id="UP000782705">
    <property type="component" value="Unassembled WGS sequence"/>
</dbReference>
<feature type="transmembrane region" description="Helical" evidence="1">
    <location>
        <begin position="300"/>
        <end position="320"/>
    </location>
</feature>
<keyword evidence="1" id="KW-1133">Transmembrane helix</keyword>
<evidence type="ECO:0000256" key="1">
    <source>
        <dbReference type="SAM" id="Phobius"/>
    </source>
</evidence>
<sequence length="468" mass="53975">MLIGYLTPLTSDDWVWGSSVGLERLNNFFNNYNGRYLGNLTILLITQFLPIKSVVMAIVNTLIIIFSVKIIWGKLSVKRIGVTFILLSVMPLTIFSQTYGWASGFSNYNMSALVILMNIYLFREIIYPKCKKTNNSYAKIVLSFIIGVGGQLFAEHVTIFNVLFSLGILIVTVITKRSRKQALAFFTGNIIGSLIMFSNEAYRSILTGEDTYRTIDQSSGLIEKIYTIFTTYMFKQLIFNNTIINLVISILLISLLIFIGKKYIKTKLIFILYLTVFPLYKLLVYDLMDYTHDSVLIDNVNALLSLIYILVIGFSVLIFLEFEKLQSIFYLCSYALVASPLFFVTPLSPRCFIASYVLLSLFVLSLIKNLLNVTRFEMKEEYNYILLGVTFLLMGTYIVVFAHIHIASEHRLSYIQEKVNQDRKEVNFRKLPNSQFIYESTPNPNGYMEKNFRRYYEIPEDVILKHED</sequence>
<organism evidence="2 3">
    <name type="scientific">Candidatus Enterococcus willemsii</name>
    <dbReference type="NCBI Taxonomy" id="1857215"/>
    <lineage>
        <taxon>Bacteria</taxon>
        <taxon>Bacillati</taxon>
        <taxon>Bacillota</taxon>
        <taxon>Bacilli</taxon>
        <taxon>Lactobacillales</taxon>
        <taxon>Enterococcaceae</taxon>
        <taxon>Enterococcus</taxon>
    </lineage>
</organism>